<dbReference type="InterPro" id="IPR023205">
    <property type="entry name" value="DsbA/DsbL"/>
</dbReference>
<feature type="compositionally biased region" description="Low complexity" evidence="8">
    <location>
        <begin position="21"/>
        <end position="63"/>
    </location>
</feature>
<keyword evidence="7" id="KW-0676">Redox-active center</keyword>
<accession>A0A940X1N3</accession>
<dbReference type="Pfam" id="PF01323">
    <property type="entry name" value="DSBA"/>
    <property type="match status" value="1"/>
</dbReference>
<dbReference type="GO" id="GO:0016491">
    <property type="term" value="F:oxidoreductase activity"/>
    <property type="evidence" value="ECO:0007669"/>
    <property type="project" value="InterPro"/>
</dbReference>
<proteinExistence type="inferred from homology"/>
<dbReference type="PROSITE" id="PS51352">
    <property type="entry name" value="THIOREDOXIN_2"/>
    <property type="match status" value="1"/>
</dbReference>
<dbReference type="InterPro" id="IPR001853">
    <property type="entry name" value="DSBA-like_thioredoxin_dom"/>
</dbReference>
<feature type="chain" id="PRO_5036714403" description="Thiol:disulfide interchange protein DsbA" evidence="9">
    <location>
        <begin position="17"/>
        <end position="267"/>
    </location>
</feature>
<dbReference type="RefSeq" id="WP_210535463.1">
    <property type="nucleotide sequence ID" value="NZ_JAGKTC010000001.1"/>
</dbReference>
<evidence type="ECO:0000256" key="8">
    <source>
        <dbReference type="SAM" id="MobiDB-lite"/>
    </source>
</evidence>
<evidence type="ECO:0000256" key="2">
    <source>
        <dbReference type="ARBA" id="ARBA00005791"/>
    </source>
</evidence>
<feature type="signal peptide" evidence="9">
    <location>
        <begin position="1"/>
        <end position="16"/>
    </location>
</feature>
<dbReference type="Gene3D" id="3.40.30.10">
    <property type="entry name" value="Glutaredoxin"/>
    <property type="match status" value="1"/>
</dbReference>
<dbReference type="Proteomes" id="UP000673447">
    <property type="component" value="Unassembled WGS sequence"/>
</dbReference>
<dbReference type="InterPro" id="IPR036249">
    <property type="entry name" value="Thioredoxin-like_sf"/>
</dbReference>
<feature type="domain" description="Thioredoxin" evidence="10">
    <location>
        <begin position="62"/>
        <end position="258"/>
    </location>
</feature>
<dbReference type="PANTHER" id="PTHR35891">
    <property type="entry name" value="THIOL:DISULFIDE INTERCHANGE PROTEIN DSBA"/>
    <property type="match status" value="1"/>
</dbReference>
<dbReference type="InterPro" id="IPR013766">
    <property type="entry name" value="Thioredoxin_domain"/>
</dbReference>
<dbReference type="GO" id="GO:0042597">
    <property type="term" value="C:periplasmic space"/>
    <property type="evidence" value="ECO:0007669"/>
    <property type="project" value="UniProtKB-SubCell"/>
</dbReference>
<evidence type="ECO:0000256" key="9">
    <source>
        <dbReference type="SAM" id="SignalP"/>
    </source>
</evidence>
<name>A0A940X1N3_9GAMM</name>
<reference evidence="11" key="2">
    <citation type="submission" date="2021-03" db="EMBL/GenBank/DDBJ databases">
        <authorList>
            <person name="Cao W."/>
        </authorList>
    </citation>
    <scope>NUCLEOTIDE SEQUENCE</scope>
    <source>
        <strain evidence="11">110414</strain>
    </source>
</reference>
<dbReference type="PROSITE" id="PS51257">
    <property type="entry name" value="PROKAR_LIPOPROTEIN"/>
    <property type="match status" value="1"/>
</dbReference>
<evidence type="ECO:0000256" key="4">
    <source>
        <dbReference type="ARBA" id="ARBA00022729"/>
    </source>
</evidence>
<evidence type="ECO:0000256" key="7">
    <source>
        <dbReference type="ARBA" id="ARBA00023284"/>
    </source>
</evidence>
<dbReference type="PANTHER" id="PTHR35891:SF2">
    <property type="entry name" value="THIOL:DISULFIDE INTERCHANGE PROTEIN DSBA"/>
    <property type="match status" value="1"/>
</dbReference>
<evidence type="ECO:0000313" key="12">
    <source>
        <dbReference type="Proteomes" id="UP000673447"/>
    </source>
</evidence>
<comment type="subcellular location">
    <subcellularLocation>
        <location evidence="1">Periplasm</location>
    </subcellularLocation>
</comment>
<evidence type="ECO:0000256" key="6">
    <source>
        <dbReference type="ARBA" id="ARBA00023157"/>
    </source>
</evidence>
<keyword evidence="12" id="KW-1185">Reference proteome</keyword>
<keyword evidence="5" id="KW-0574">Periplasm</keyword>
<keyword evidence="4 9" id="KW-0732">Signal</keyword>
<dbReference type="SUPFAM" id="SSF52833">
    <property type="entry name" value="Thioredoxin-like"/>
    <property type="match status" value="1"/>
</dbReference>
<dbReference type="EMBL" id="JAGKTC010000001">
    <property type="protein sequence ID" value="MBP3983631.1"/>
    <property type="molecule type" value="Genomic_DNA"/>
</dbReference>
<feature type="region of interest" description="Disordered" evidence="8">
    <location>
        <begin position="21"/>
        <end position="72"/>
    </location>
</feature>
<evidence type="ECO:0000259" key="10">
    <source>
        <dbReference type="PROSITE" id="PS51352"/>
    </source>
</evidence>
<evidence type="ECO:0000313" key="11">
    <source>
        <dbReference type="EMBL" id="MBP3983631.1"/>
    </source>
</evidence>
<evidence type="ECO:0000256" key="3">
    <source>
        <dbReference type="ARBA" id="ARBA00013831"/>
    </source>
</evidence>
<protein>
    <recommendedName>
        <fullName evidence="3">Thiol:disulfide interchange protein DsbA</fullName>
    </recommendedName>
</protein>
<comment type="caution">
    <text evidence="11">The sequence shown here is derived from an EMBL/GenBank/DDBJ whole genome shotgun (WGS) entry which is preliminary data.</text>
</comment>
<dbReference type="InterPro" id="IPR050824">
    <property type="entry name" value="Thiol_disulfide_DsbA"/>
</dbReference>
<evidence type="ECO:0000256" key="5">
    <source>
        <dbReference type="ARBA" id="ARBA00022764"/>
    </source>
</evidence>
<reference evidence="11" key="1">
    <citation type="journal article" date="2016" name="Int. J. Syst. Evol. Microbiol.">
        <title>Pseudoxanthomonas helianthi sp. nov., isolated from roots of Jerusalem artichoke (Helianthus tuberosus).</title>
        <authorList>
            <person name="Kittiwongwattana C."/>
            <person name="Thawai C."/>
        </authorList>
    </citation>
    <scope>NUCLEOTIDE SEQUENCE</scope>
    <source>
        <strain evidence="11">110414</strain>
    </source>
</reference>
<gene>
    <name evidence="11" type="ORF">J5837_04255</name>
</gene>
<sequence>MKLRLAFALLATLAVAACAPKQPETTPTPAASESAPAPAAAAAGETAAAPAPVATPAADAAPEAPRPAPTPYTGPALVPGVDYVEVPGGQPFEPLNGKIEVVEFFNYICPACYSFKPTFEAWEKKQAADVRVTLVPATFRPDFTAYAKVYYAAEALGIAGKSHDAVYQAIHLQHTLPGEGDQIDEDKIAAFYAAYGTDAATFKATMNSFAVAGKVNRAKQFMTRSQIGGTPSLIVNGKYLVKGKNWEDMVRIAEGLVAQERAAGGAR</sequence>
<dbReference type="AlphaFoldDB" id="A0A940X1N3"/>
<dbReference type="CDD" id="cd03019">
    <property type="entry name" value="DsbA_DsbA"/>
    <property type="match status" value="1"/>
</dbReference>
<keyword evidence="6" id="KW-1015">Disulfide bond</keyword>
<organism evidence="11 12">
    <name type="scientific">Pseudoxanthomonas helianthi</name>
    <dbReference type="NCBI Taxonomy" id="1453541"/>
    <lineage>
        <taxon>Bacteria</taxon>
        <taxon>Pseudomonadati</taxon>
        <taxon>Pseudomonadota</taxon>
        <taxon>Gammaproteobacteria</taxon>
        <taxon>Lysobacterales</taxon>
        <taxon>Lysobacteraceae</taxon>
        <taxon>Pseudoxanthomonas</taxon>
    </lineage>
</organism>
<comment type="similarity">
    <text evidence="2">Belongs to the thioredoxin family. DsbA subfamily.</text>
</comment>
<evidence type="ECO:0000256" key="1">
    <source>
        <dbReference type="ARBA" id="ARBA00004418"/>
    </source>
</evidence>